<evidence type="ECO:0000256" key="2">
    <source>
        <dbReference type="ARBA" id="ARBA00009749"/>
    </source>
</evidence>
<dbReference type="InterPro" id="IPR038076">
    <property type="entry name" value="MgtE_N_sf"/>
</dbReference>
<keyword evidence="4 8" id="KW-0812">Transmembrane</keyword>
<comment type="caution">
    <text evidence="10">The sequence shown here is derived from an EMBL/GenBank/DDBJ whole genome shotgun (WGS) entry which is preliminary data.</text>
</comment>
<dbReference type="OrthoDB" id="9790355at2"/>
<keyword evidence="6 8" id="KW-1133">Transmembrane helix</keyword>
<dbReference type="InterPro" id="IPR006667">
    <property type="entry name" value="SLC41_membr_dom"/>
</dbReference>
<name>A0A4Z0M1K9_9GAMM</name>
<keyword evidence="7 8" id="KW-0472">Membrane</keyword>
<comment type="subcellular location">
    <subcellularLocation>
        <location evidence="1">Membrane</location>
        <topology evidence="1">Multi-pass membrane protein</topology>
    </subcellularLocation>
</comment>
<feature type="transmembrane region" description="Helical" evidence="8">
    <location>
        <begin position="456"/>
        <end position="478"/>
    </location>
</feature>
<feature type="transmembrane region" description="Helical" evidence="8">
    <location>
        <begin position="418"/>
        <end position="444"/>
    </location>
</feature>
<dbReference type="EMBL" id="SRLE01000007">
    <property type="protein sequence ID" value="TGD73326.1"/>
    <property type="molecule type" value="Genomic_DNA"/>
</dbReference>
<reference evidence="10 11" key="1">
    <citation type="submission" date="2019-04" db="EMBL/GenBank/DDBJ databases">
        <title>Taxonomy of novel Haliea sp. from mangrove soil of West Coast of India.</title>
        <authorList>
            <person name="Verma A."/>
            <person name="Kumar P."/>
            <person name="Krishnamurthi S."/>
        </authorList>
    </citation>
    <scope>NUCLEOTIDE SEQUENCE [LARGE SCALE GENOMIC DNA]</scope>
    <source>
        <strain evidence="10 11">SAOS-164</strain>
    </source>
</reference>
<evidence type="ECO:0000256" key="8">
    <source>
        <dbReference type="SAM" id="Phobius"/>
    </source>
</evidence>
<evidence type="ECO:0000256" key="7">
    <source>
        <dbReference type="ARBA" id="ARBA00023136"/>
    </source>
</evidence>
<keyword evidence="5" id="KW-0460">Magnesium</keyword>
<evidence type="ECO:0000256" key="5">
    <source>
        <dbReference type="ARBA" id="ARBA00022842"/>
    </source>
</evidence>
<feature type="transmembrane region" description="Helical" evidence="8">
    <location>
        <begin position="348"/>
        <end position="369"/>
    </location>
</feature>
<evidence type="ECO:0000256" key="1">
    <source>
        <dbReference type="ARBA" id="ARBA00004141"/>
    </source>
</evidence>
<dbReference type="Gene3D" id="1.10.357.20">
    <property type="entry name" value="SLC41 divalent cation transporters, integral membrane domain"/>
    <property type="match status" value="1"/>
</dbReference>
<feature type="transmembrane region" description="Helical" evidence="8">
    <location>
        <begin position="390"/>
        <end position="412"/>
    </location>
</feature>
<evidence type="ECO:0000256" key="6">
    <source>
        <dbReference type="ARBA" id="ARBA00022989"/>
    </source>
</evidence>
<keyword evidence="3" id="KW-0813">Transport</keyword>
<dbReference type="GO" id="GO:0015095">
    <property type="term" value="F:magnesium ion transmembrane transporter activity"/>
    <property type="evidence" value="ECO:0007669"/>
    <property type="project" value="InterPro"/>
</dbReference>
<evidence type="ECO:0000313" key="11">
    <source>
        <dbReference type="Proteomes" id="UP000298050"/>
    </source>
</evidence>
<dbReference type="Gene3D" id="1.25.60.10">
    <property type="entry name" value="MgtE N-terminal domain-like"/>
    <property type="match status" value="1"/>
</dbReference>
<protein>
    <submittedName>
        <fullName evidence="10">Magnesium transporter</fullName>
    </submittedName>
</protein>
<dbReference type="RefSeq" id="WP_135443387.1">
    <property type="nucleotide sequence ID" value="NZ_SRLE01000007.1"/>
</dbReference>
<dbReference type="SUPFAM" id="SSF158791">
    <property type="entry name" value="MgtE N-terminal domain-like"/>
    <property type="match status" value="1"/>
</dbReference>
<dbReference type="InterPro" id="IPR046342">
    <property type="entry name" value="CBS_dom_sf"/>
</dbReference>
<dbReference type="Pfam" id="PF03448">
    <property type="entry name" value="MgtE_N"/>
    <property type="match status" value="1"/>
</dbReference>
<dbReference type="InterPro" id="IPR000644">
    <property type="entry name" value="CBS_dom"/>
</dbReference>
<evidence type="ECO:0000256" key="4">
    <source>
        <dbReference type="ARBA" id="ARBA00022692"/>
    </source>
</evidence>
<dbReference type="InterPro" id="IPR036739">
    <property type="entry name" value="SLC41_membr_dom_sf"/>
</dbReference>
<dbReference type="SUPFAM" id="SSF54631">
    <property type="entry name" value="CBS-domain pair"/>
    <property type="match status" value="1"/>
</dbReference>
<dbReference type="Gene3D" id="3.10.580.10">
    <property type="entry name" value="CBS-domain"/>
    <property type="match status" value="1"/>
</dbReference>
<dbReference type="SUPFAM" id="SSF161093">
    <property type="entry name" value="MgtE membrane domain-like"/>
    <property type="match status" value="1"/>
</dbReference>
<evidence type="ECO:0000259" key="9">
    <source>
        <dbReference type="SMART" id="SM00924"/>
    </source>
</evidence>
<dbReference type="PANTHER" id="PTHR43773">
    <property type="entry name" value="MAGNESIUM TRANSPORTER MGTE"/>
    <property type="match status" value="1"/>
</dbReference>
<dbReference type="AlphaFoldDB" id="A0A4Z0M1K9"/>
<dbReference type="CDD" id="cd04606">
    <property type="entry name" value="CBS_pair_Mg_transporter"/>
    <property type="match status" value="1"/>
</dbReference>
<dbReference type="Proteomes" id="UP000298050">
    <property type="component" value="Unassembled WGS sequence"/>
</dbReference>
<proteinExistence type="inferred from homology"/>
<dbReference type="Pfam" id="PF01769">
    <property type="entry name" value="MgtE"/>
    <property type="match status" value="1"/>
</dbReference>
<accession>A0A4Z0M1K9</accession>
<dbReference type="InterPro" id="IPR006668">
    <property type="entry name" value="Mg_transptr_MgtE_intracell_dom"/>
</dbReference>
<dbReference type="PANTHER" id="PTHR43773:SF1">
    <property type="entry name" value="MAGNESIUM TRANSPORTER MGTE"/>
    <property type="match status" value="1"/>
</dbReference>
<comment type="similarity">
    <text evidence="2">Belongs to the SLC41A transporter family.</text>
</comment>
<gene>
    <name evidence="10" type="ORF">E4634_09835</name>
</gene>
<dbReference type="SMART" id="SM00924">
    <property type="entry name" value="MgtE_N"/>
    <property type="match status" value="1"/>
</dbReference>
<evidence type="ECO:0000256" key="3">
    <source>
        <dbReference type="ARBA" id="ARBA00022448"/>
    </source>
</evidence>
<keyword evidence="11" id="KW-1185">Reference proteome</keyword>
<organism evidence="10 11">
    <name type="scientific">Mangrovimicrobium sediminis</name>
    <dbReference type="NCBI Taxonomy" id="2562682"/>
    <lineage>
        <taxon>Bacteria</taxon>
        <taxon>Pseudomonadati</taxon>
        <taxon>Pseudomonadota</taxon>
        <taxon>Gammaproteobacteria</taxon>
        <taxon>Cellvibrionales</taxon>
        <taxon>Halieaceae</taxon>
        <taxon>Mangrovimicrobium</taxon>
    </lineage>
</organism>
<dbReference type="GO" id="GO:0016020">
    <property type="term" value="C:membrane"/>
    <property type="evidence" value="ECO:0007669"/>
    <property type="project" value="UniProtKB-SubCell"/>
</dbReference>
<evidence type="ECO:0000313" key="10">
    <source>
        <dbReference type="EMBL" id="TGD73326.1"/>
    </source>
</evidence>
<sequence length="479" mass="52271">MNQPTGSDSAALDKRLRPVLEALERFQVMDEIHARQPHRQADVESALLRRQQDAELARRLSALEGADAAQLLEMLPGAARYRVWDTLPTTLAGEALEEVTGQVAEDLVGATGDERLVEVLGALDPEELSALRQYIPAEVFARLEAQMEALARRQLRTSSEYPLGSVGALMGHDFVSLPVAGDVASAVAALRERQPLPEQTDQVFLHDEYQRFAGAVTVTDLLLAEPDTPLRELLREDSFSLQPEESGDRASQAFERYDLISVPVVDRRRYLIGRLTVESVMDHVRERAEDQALASAGLSEDSDLFGPIWRGARERWPWLATNLLTAFVATRFIALFEGSLQQLVSLAVLMPIIASIGGNAGNQTIALFVRGLALEQIKRENSRFLLRKELAISLINGTIWGGLLGGVATVFYRDLALGLVMAVAMTLNLVVAALVGVAFPLLAARLGRDPALGSSVVLTFTTDSMGFLIFLGLATLVLL</sequence>
<dbReference type="InterPro" id="IPR006669">
    <property type="entry name" value="MgtE_transporter"/>
</dbReference>
<dbReference type="Pfam" id="PF00571">
    <property type="entry name" value="CBS"/>
    <property type="match status" value="1"/>
</dbReference>
<feature type="domain" description="Magnesium transporter MgtE intracellular" evidence="9">
    <location>
        <begin position="63"/>
        <end position="166"/>
    </location>
</feature>